<name>A0A8A0RQM0_9FIRM</name>
<reference evidence="1" key="1">
    <citation type="submission" date="2020-07" db="EMBL/GenBank/DDBJ databases">
        <title>Koleobacter methoxysyntrophicus gen. nov., sp. nov., a novel anaerobic bacterium isolated from deep subsurface oil field and proposal of Koleobacterales ord. nov. in the phylum Firmicutes.</title>
        <authorList>
            <person name="Sakamoto S."/>
            <person name="Tamaki H."/>
        </authorList>
    </citation>
    <scope>NUCLEOTIDE SEQUENCE</scope>
    <source>
        <strain evidence="1">NRmbB1</strain>
    </source>
</reference>
<dbReference type="EMBL" id="CP059066">
    <property type="protein sequence ID" value="QSQ09697.1"/>
    <property type="molecule type" value="Genomic_DNA"/>
</dbReference>
<accession>A0A8A0RQM0</accession>
<keyword evidence="2" id="KW-1185">Reference proteome</keyword>
<evidence type="ECO:0000313" key="2">
    <source>
        <dbReference type="Proteomes" id="UP000662904"/>
    </source>
</evidence>
<dbReference type="Gene3D" id="1.20.1260.10">
    <property type="match status" value="1"/>
</dbReference>
<proteinExistence type="predicted"/>
<dbReference type="RefSeq" id="WP_206707037.1">
    <property type="nucleotide sequence ID" value="NZ_CP059066.1"/>
</dbReference>
<dbReference type="AlphaFoldDB" id="A0A8A0RQM0"/>
<dbReference type="InterPro" id="IPR012347">
    <property type="entry name" value="Ferritin-like"/>
</dbReference>
<dbReference type="InterPro" id="IPR009078">
    <property type="entry name" value="Ferritin-like_SF"/>
</dbReference>
<gene>
    <name evidence="1" type="ORF">H0A61_02076</name>
</gene>
<dbReference type="KEGG" id="kme:H0A61_02076"/>
<dbReference type="SUPFAM" id="SSF47240">
    <property type="entry name" value="Ferritin-like"/>
    <property type="match status" value="1"/>
</dbReference>
<protein>
    <submittedName>
        <fullName evidence="1">Uncharacterized protein</fullName>
    </submittedName>
</protein>
<evidence type="ECO:0000313" key="1">
    <source>
        <dbReference type="EMBL" id="QSQ09697.1"/>
    </source>
</evidence>
<dbReference type="Proteomes" id="UP000662904">
    <property type="component" value="Chromosome"/>
</dbReference>
<organism evidence="1 2">
    <name type="scientific">Koleobacter methoxysyntrophicus</name>
    <dbReference type="NCBI Taxonomy" id="2751313"/>
    <lineage>
        <taxon>Bacteria</taxon>
        <taxon>Bacillati</taxon>
        <taxon>Bacillota</taxon>
        <taxon>Clostridia</taxon>
        <taxon>Koleobacterales</taxon>
        <taxon>Koleobacteraceae</taxon>
        <taxon>Koleobacter</taxon>
    </lineage>
</organism>
<sequence length="86" mass="10090">MEYMETQGQTAQTRVMDQPPEIITTKDLAYLKDAMSWELTAMKKCYHFARECSDAEVRNILERAGKMHQKHYEILLKHVDVKKSIS</sequence>